<protein>
    <submittedName>
        <fullName evidence="1">Uncharacterized protein</fullName>
    </submittedName>
</protein>
<dbReference type="OrthoDB" id="8046667at2759"/>
<sequence>MANHSLRAPSVFTLDTNVNIWLARFDNYLELNRIFGDRDKINMIQRLNWSINERSYDEVKTKFRALFSIPESSAHVYRHTFVGRGQEELDIYLRGQFLAGVRDREMAERLAVLDHENLEMLVLRAREHEVGLESEAEICLIKEQEDI</sequence>
<comment type="caution">
    <text evidence="1">The sequence shown here is derived from an EMBL/GenBank/DDBJ whole genome shotgun (WGS) entry which is preliminary data.</text>
</comment>
<keyword evidence="2" id="KW-1185">Reference proteome</keyword>
<proteinExistence type="predicted"/>
<evidence type="ECO:0000313" key="2">
    <source>
        <dbReference type="Proteomes" id="UP000276133"/>
    </source>
</evidence>
<accession>A0A3M7T711</accession>
<organism evidence="1 2">
    <name type="scientific">Brachionus plicatilis</name>
    <name type="common">Marine rotifer</name>
    <name type="synonym">Brachionus muelleri</name>
    <dbReference type="NCBI Taxonomy" id="10195"/>
    <lineage>
        <taxon>Eukaryota</taxon>
        <taxon>Metazoa</taxon>
        <taxon>Spiralia</taxon>
        <taxon>Gnathifera</taxon>
        <taxon>Rotifera</taxon>
        <taxon>Eurotatoria</taxon>
        <taxon>Monogononta</taxon>
        <taxon>Pseudotrocha</taxon>
        <taxon>Ploima</taxon>
        <taxon>Brachionidae</taxon>
        <taxon>Brachionus</taxon>
    </lineage>
</organism>
<name>A0A3M7T711_BRAPC</name>
<gene>
    <name evidence="1" type="ORF">BpHYR1_030996</name>
</gene>
<dbReference type="Proteomes" id="UP000276133">
    <property type="component" value="Unassembled WGS sequence"/>
</dbReference>
<reference evidence="1 2" key="1">
    <citation type="journal article" date="2018" name="Sci. Rep.">
        <title>Genomic signatures of local adaptation to the degree of environmental predictability in rotifers.</title>
        <authorList>
            <person name="Franch-Gras L."/>
            <person name="Hahn C."/>
            <person name="Garcia-Roger E.M."/>
            <person name="Carmona M.J."/>
            <person name="Serra M."/>
            <person name="Gomez A."/>
        </authorList>
    </citation>
    <scope>NUCLEOTIDE SEQUENCE [LARGE SCALE GENOMIC DNA]</scope>
    <source>
        <strain evidence="1">HYR1</strain>
    </source>
</reference>
<dbReference type="AlphaFoldDB" id="A0A3M7T711"/>
<evidence type="ECO:0000313" key="1">
    <source>
        <dbReference type="EMBL" id="RNA43600.1"/>
    </source>
</evidence>
<dbReference type="EMBL" id="REGN01000206">
    <property type="protein sequence ID" value="RNA43600.1"/>
    <property type="molecule type" value="Genomic_DNA"/>
</dbReference>